<feature type="domain" description="FPG-type" evidence="21">
    <location>
        <begin position="258"/>
        <end position="290"/>
    </location>
</feature>
<evidence type="ECO:0000313" key="24">
    <source>
        <dbReference type="Proteomes" id="UP000076490"/>
    </source>
</evidence>
<dbReference type="SMART" id="SM01232">
    <property type="entry name" value="H2TH"/>
    <property type="match status" value="1"/>
</dbReference>
<dbReference type="EMBL" id="LQNT01000001">
    <property type="protein sequence ID" value="KZE39833.1"/>
    <property type="molecule type" value="Genomic_DNA"/>
</dbReference>
<evidence type="ECO:0000256" key="17">
    <source>
        <dbReference type="ARBA" id="ARBA00023295"/>
    </source>
</evidence>
<dbReference type="Pfam" id="PF06831">
    <property type="entry name" value="H2TH"/>
    <property type="match status" value="1"/>
</dbReference>
<dbReference type="CDD" id="cd08966">
    <property type="entry name" value="EcFpg-like_N"/>
    <property type="match status" value="1"/>
</dbReference>
<dbReference type="OrthoDB" id="9800855at2"/>
<dbReference type="NCBIfam" id="TIGR00577">
    <property type="entry name" value="fpg"/>
    <property type="match status" value="1"/>
</dbReference>
<evidence type="ECO:0000256" key="7">
    <source>
        <dbReference type="ARBA" id="ARBA00016240"/>
    </source>
</evidence>
<dbReference type="InterPro" id="IPR010663">
    <property type="entry name" value="Znf_FPG/IleRS"/>
</dbReference>
<dbReference type="GO" id="GO:0003684">
    <property type="term" value="F:damaged DNA binding"/>
    <property type="evidence" value="ECO:0007669"/>
    <property type="project" value="InterPro"/>
</dbReference>
<comment type="cofactor">
    <cofactor evidence="2">
        <name>Zn(2+)</name>
        <dbReference type="ChEBI" id="CHEBI:29105"/>
    </cofactor>
</comment>
<dbReference type="RefSeq" id="WP_063177840.1">
    <property type="nucleotide sequence ID" value="NZ_LQNT01000001.1"/>
</dbReference>
<dbReference type="NCBIfam" id="NF002211">
    <property type="entry name" value="PRK01103.1"/>
    <property type="match status" value="1"/>
</dbReference>
<dbReference type="EC" id="4.2.99.18" evidence="6"/>
<evidence type="ECO:0000256" key="15">
    <source>
        <dbReference type="ARBA" id="ARBA00023239"/>
    </source>
</evidence>
<dbReference type="GO" id="GO:0034039">
    <property type="term" value="F:8-oxo-7,8-dihydroguanine DNA N-glycosylase activity"/>
    <property type="evidence" value="ECO:0007669"/>
    <property type="project" value="TreeGrafter"/>
</dbReference>
<evidence type="ECO:0000256" key="2">
    <source>
        <dbReference type="ARBA" id="ARBA00001947"/>
    </source>
</evidence>
<dbReference type="SMART" id="SM00898">
    <property type="entry name" value="Fapy_DNA_glyco"/>
    <property type="match status" value="1"/>
</dbReference>
<keyword evidence="10 20" id="KW-0863">Zinc-finger</keyword>
<accession>A0A161SNU7</accession>
<evidence type="ECO:0000313" key="23">
    <source>
        <dbReference type="EMBL" id="KZE39833.1"/>
    </source>
</evidence>
<dbReference type="InterPro" id="IPR015886">
    <property type="entry name" value="H2TH_FPG"/>
</dbReference>
<evidence type="ECO:0000256" key="12">
    <source>
        <dbReference type="ARBA" id="ARBA00022833"/>
    </source>
</evidence>
<organism evidence="23 24">
    <name type="scientific">Bhargavaea cecembensis</name>
    <dbReference type="NCBI Taxonomy" id="394098"/>
    <lineage>
        <taxon>Bacteria</taxon>
        <taxon>Bacillati</taxon>
        <taxon>Bacillota</taxon>
        <taxon>Bacilli</taxon>
        <taxon>Bacillales</taxon>
        <taxon>Caryophanaceae</taxon>
        <taxon>Bhargavaea</taxon>
    </lineage>
</organism>
<dbReference type="PROSITE" id="PS51066">
    <property type="entry name" value="ZF_FPG_2"/>
    <property type="match status" value="1"/>
</dbReference>
<sequence length="290" mass="32076">MPELPEVEGVVRSLAPAASGRTIRDIAVSDTIIRSKSEAKEAILKNISPEEFAGQMRGMTITDVTRRSKYIYFHLEKNGEPHLLVSHLGMSGAWFAVNDIDEVTEEKFRRHIHVIFGMEDGGLLAYADIRRFGELRLIGEEGDHPPLLAMAPEPFDESAAGHFLSLCRTPKYAGKPIKETIMDGKVISGCGNIYATEALFRTGIHPGRKTGRISIKRLDRLFAEIRQVLGEAIEAGGSSISDYRNINGEAGGMQERLRMYGRKSCPECGAETRRVTIAGRTSVYCPKCQH</sequence>
<dbReference type="SUPFAM" id="SSF81624">
    <property type="entry name" value="N-terminal domain of MutM-like DNA repair proteins"/>
    <property type="match status" value="1"/>
</dbReference>
<evidence type="ECO:0000256" key="6">
    <source>
        <dbReference type="ARBA" id="ARBA00012720"/>
    </source>
</evidence>
<keyword evidence="16" id="KW-0511">Multifunctional enzyme</keyword>
<dbReference type="PANTHER" id="PTHR22993:SF9">
    <property type="entry name" value="FORMAMIDOPYRIMIDINE-DNA GLYCOSYLASE"/>
    <property type="match status" value="1"/>
</dbReference>
<dbReference type="EC" id="3.2.2.23" evidence="5"/>
<protein>
    <recommendedName>
        <fullName evidence="7">Formamidopyrimidine-DNA glycosylase</fullName>
        <ecNumber evidence="5">3.2.2.23</ecNumber>
        <ecNumber evidence="6">4.2.99.18</ecNumber>
    </recommendedName>
    <alternativeName>
        <fullName evidence="18">DNA-(apurinic or apyrimidinic site) lyase MutM</fullName>
    </alternativeName>
</protein>
<comment type="similarity">
    <text evidence="3">Belongs to the FPG family.</text>
</comment>
<keyword evidence="9" id="KW-0227">DNA damage</keyword>
<feature type="domain" description="Formamidopyrimidine-DNA glycosylase catalytic" evidence="22">
    <location>
        <begin position="2"/>
        <end position="133"/>
    </location>
</feature>
<evidence type="ECO:0000259" key="22">
    <source>
        <dbReference type="PROSITE" id="PS51068"/>
    </source>
</evidence>
<evidence type="ECO:0000256" key="5">
    <source>
        <dbReference type="ARBA" id="ARBA00012024"/>
    </source>
</evidence>
<dbReference type="InterPro" id="IPR000214">
    <property type="entry name" value="Znf_DNA_glyclase/AP_lyase"/>
</dbReference>
<evidence type="ECO:0000256" key="19">
    <source>
        <dbReference type="ARBA" id="ARBA00044632"/>
    </source>
</evidence>
<evidence type="ECO:0000259" key="21">
    <source>
        <dbReference type="PROSITE" id="PS51066"/>
    </source>
</evidence>
<keyword evidence="13" id="KW-0238">DNA-binding</keyword>
<dbReference type="Gene3D" id="1.10.8.50">
    <property type="match status" value="1"/>
</dbReference>
<gene>
    <name evidence="23" type="ORF">AV656_00630</name>
</gene>
<keyword evidence="8" id="KW-0479">Metal-binding</keyword>
<evidence type="ECO:0000256" key="10">
    <source>
        <dbReference type="ARBA" id="ARBA00022771"/>
    </source>
</evidence>
<dbReference type="GO" id="GO:0140078">
    <property type="term" value="F:class I DNA-(apurinic or apyrimidinic site) endonuclease activity"/>
    <property type="evidence" value="ECO:0007669"/>
    <property type="project" value="UniProtKB-EC"/>
</dbReference>
<evidence type="ECO:0000256" key="18">
    <source>
        <dbReference type="ARBA" id="ARBA00030638"/>
    </source>
</evidence>
<evidence type="ECO:0000256" key="1">
    <source>
        <dbReference type="ARBA" id="ARBA00001668"/>
    </source>
</evidence>
<dbReference type="GO" id="GO:0008270">
    <property type="term" value="F:zinc ion binding"/>
    <property type="evidence" value="ECO:0007669"/>
    <property type="project" value="UniProtKB-KW"/>
</dbReference>
<dbReference type="Proteomes" id="UP000076490">
    <property type="component" value="Unassembled WGS sequence"/>
</dbReference>
<dbReference type="Gene3D" id="3.20.190.10">
    <property type="entry name" value="MutM-like, N-terminal"/>
    <property type="match status" value="1"/>
</dbReference>
<dbReference type="GO" id="GO:0006284">
    <property type="term" value="P:base-excision repair"/>
    <property type="evidence" value="ECO:0007669"/>
    <property type="project" value="InterPro"/>
</dbReference>
<evidence type="ECO:0000256" key="9">
    <source>
        <dbReference type="ARBA" id="ARBA00022763"/>
    </source>
</evidence>
<dbReference type="InterPro" id="IPR035937">
    <property type="entry name" value="FPG_N"/>
</dbReference>
<dbReference type="Pfam" id="PF01149">
    <property type="entry name" value="Fapy_DNA_glyco"/>
    <property type="match status" value="1"/>
</dbReference>
<dbReference type="PROSITE" id="PS51068">
    <property type="entry name" value="FPG_CAT"/>
    <property type="match status" value="1"/>
</dbReference>
<comment type="catalytic activity">
    <reaction evidence="19">
        <text>2'-deoxyribonucleotide-(2'-deoxyribose 5'-phosphate)-2'-deoxyribonucleotide-DNA = a 3'-end 2'-deoxyribonucleotide-(2,3-dehydro-2,3-deoxyribose 5'-phosphate)-DNA + a 5'-end 5'-phospho-2'-deoxyribonucleoside-DNA + H(+)</text>
        <dbReference type="Rhea" id="RHEA:66592"/>
        <dbReference type="Rhea" id="RHEA-COMP:13180"/>
        <dbReference type="Rhea" id="RHEA-COMP:16897"/>
        <dbReference type="Rhea" id="RHEA-COMP:17067"/>
        <dbReference type="ChEBI" id="CHEBI:15378"/>
        <dbReference type="ChEBI" id="CHEBI:136412"/>
        <dbReference type="ChEBI" id="CHEBI:157695"/>
        <dbReference type="ChEBI" id="CHEBI:167181"/>
        <dbReference type="EC" id="4.2.99.18"/>
    </reaction>
</comment>
<dbReference type="FunFam" id="1.10.8.50:FF:000003">
    <property type="entry name" value="Formamidopyrimidine-DNA glycosylase"/>
    <property type="match status" value="1"/>
</dbReference>
<evidence type="ECO:0000256" key="13">
    <source>
        <dbReference type="ARBA" id="ARBA00023125"/>
    </source>
</evidence>
<evidence type="ECO:0000256" key="20">
    <source>
        <dbReference type="PROSITE-ProRule" id="PRU00391"/>
    </source>
</evidence>
<dbReference type="InterPro" id="IPR020629">
    <property type="entry name" value="FPG_Glyclase"/>
</dbReference>
<dbReference type="Pfam" id="PF06827">
    <property type="entry name" value="zf-FPG_IleRS"/>
    <property type="match status" value="1"/>
</dbReference>
<comment type="subunit">
    <text evidence="4">Monomer.</text>
</comment>
<dbReference type="InterPro" id="IPR010979">
    <property type="entry name" value="Ribosomal_uS13-like_H2TH"/>
</dbReference>
<evidence type="ECO:0000256" key="16">
    <source>
        <dbReference type="ARBA" id="ARBA00023268"/>
    </source>
</evidence>
<dbReference type="PANTHER" id="PTHR22993">
    <property type="entry name" value="FORMAMIDOPYRIMIDINE-DNA GLYCOSYLASE"/>
    <property type="match status" value="1"/>
</dbReference>
<keyword evidence="15" id="KW-0456">Lyase</keyword>
<name>A0A161SNU7_9BACL</name>
<evidence type="ECO:0000256" key="4">
    <source>
        <dbReference type="ARBA" id="ARBA00011245"/>
    </source>
</evidence>
<comment type="caution">
    <text evidence="23">The sequence shown here is derived from an EMBL/GenBank/DDBJ whole genome shotgun (WGS) entry which is preliminary data.</text>
</comment>
<keyword evidence="14" id="KW-0234">DNA repair</keyword>
<comment type="catalytic activity">
    <reaction evidence="1">
        <text>Hydrolysis of DNA containing ring-opened 7-methylguanine residues, releasing 2,6-diamino-4-hydroxy-5-(N-methyl)formamidopyrimidine.</text>
        <dbReference type="EC" id="3.2.2.23"/>
    </reaction>
</comment>
<evidence type="ECO:0000256" key="14">
    <source>
        <dbReference type="ARBA" id="ARBA00023204"/>
    </source>
</evidence>
<dbReference type="SUPFAM" id="SSF57716">
    <property type="entry name" value="Glucocorticoid receptor-like (DNA-binding domain)"/>
    <property type="match status" value="1"/>
</dbReference>
<keyword evidence="11" id="KW-0378">Hydrolase</keyword>
<proteinExistence type="inferred from homology"/>
<dbReference type="SUPFAM" id="SSF46946">
    <property type="entry name" value="S13-like H2TH domain"/>
    <property type="match status" value="1"/>
</dbReference>
<evidence type="ECO:0000256" key="11">
    <source>
        <dbReference type="ARBA" id="ARBA00022801"/>
    </source>
</evidence>
<keyword evidence="12" id="KW-0862">Zinc</keyword>
<evidence type="ECO:0000256" key="3">
    <source>
        <dbReference type="ARBA" id="ARBA00009409"/>
    </source>
</evidence>
<dbReference type="GO" id="GO:0003690">
    <property type="term" value="F:double-stranded DNA binding"/>
    <property type="evidence" value="ECO:0007669"/>
    <property type="project" value="UniProtKB-ARBA"/>
</dbReference>
<keyword evidence="17" id="KW-0326">Glycosidase</keyword>
<dbReference type="AlphaFoldDB" id="A0A161SNU7"/>
<dbReference type="InterPro" id="IPR012319">
    <property type="entry name" value="FPG_cat"/>
</dbReference>
<reference evidence="23 24" key="1">
    <citation type="submission" date="2016-01" db="EMBL/GenBank/DDBJ databases">
        <title>Whole genome sequencing of Bhargavaea cecembensis T14.</title>
        <authorList>
            <person name="Hong K.W."/>
        </authorList>
    </citation>
    <scope>NUCLEOTIDE SEQUENCE [LARGE SCALE GENOMIC DNA]</scope>
    <source>
        <strain evidence="23 24">T14</strain>
    </source>
</reference>
<evidence type="ECO:0000256" key="8">
    <source>
        <dbReference type="ARBA" id="ARBA00022723"/>
    </source>
</evidence>